<dbReference type="Proteomes" id="UP001322277">
    <property type="component" value="Chromosome 3"/>
</dbReference>
<protein>
    <submittedName>
        <fullName evidence="2">Uncharacterized protein</fullName>
    </submittedName>
</protein>
<accession>A0AAX4IAA4</accession>
<keyword evidence="3" id="KW-1185">Reference proteome</keyword>
<dbReference type="AlphaFoldDB" id="A0AAX4IAA4"/>
<evidence type="ECO:0000313" key="3">
    <source>
        <dbReference type="Proteomes" id="UP001322277"/>
    </source>
</evidence>
<proteinExistence type="predicted"/>
<name>A0AAX4IAA4_9PEZI</name>
<dbReference type="RefSeq" id="XP_062777561.1">
    <property type="nucleotide sequence ID" value="XM_062921510.1"/>
</dbReference>
<dbReference type="GeneID" id="87941854"/>
<evidence type="ECO:0000313" key="2">
    <source>
        <dbReference type="EMBL" id="WQF80337.1"/>
    </source>
</evidence>
<gene>
    <name evidence="2" type="ORF">CDEST_05351</name>
</gene>
<sequence>MSAPGREAAFSPWSASSQSSNGPGTTVPPPFVAPTAGVMVNGTLKLRSGLYTKGDFVTPAGATCRAISESWIL</sequence>
<dbReference type="EMBL" id="CP137307">
    <property type="protein sequence ID" value="WQF80337.1"/>
    <property type="molecule type" value="Genomic_DNA"/>
</dbReference>
<organism evidence="2 3">
    <name type="scientific">Colletotrichum destructivum</name>
    <dbReference type="NCBI Taxonomy" id="34406"/>
    <lineage>
        <taxon>Eukaryota</taxon>
        <taxon>Fungi</taxon>
        <taxon>Dikarya</taxon>
        <taxon>Ascomycota</taxon>
        <taxon>Pezizomycotina</taxon>
        <taxon>Sordariomycetes</taxon>
        <taxon>Hypocreomycetidae</taxon>
        <taxon>Glomerellales</taxon>
        <taxon>Glomerellaceae</taxon>
        <taxon>Colletotrichum</taxon>
        <taxon>Colletotrichum destructivum species complex</taxon>
    </lineage>
</organism>
<reference evidence="3" key="1">
    <citation type="journal article" date="2023" name="bioRxiv">
        <title>Complete genome of the Medicago anthracnose fungus, Colletotrichum destructivum, reveals a mini-chromosome-like region within a core chromosome.</title>
        <authorList>
            <person name="Lapalu N."/>
            <person name="Simon A."/>
            <person name="Lu A."/>
            <person name="Plaumann P.-L."/>
            <person name="Amselem J."/>
            <person name="Pigne S."/>
            <person name="Auger A."/>
            <person name="Koch C."/>
            <person name="Dallery J.-F."/>
            <person name="O'Connell R.J."/>
        </authorList>
    </citation>
    <scope>NUCLEOTIDE SEQUENCE [LARGE SCALE GENOMIC DNA]</scope>
    <source>
        <strain evidence="3">CBS 520.97</strain>
    </source>
</reference>
<evidence type="ECO:0000256" key="1">
    <source>
        <dbReference type="SAM" id="MobiDB-lite"/>
    </source>
</evidence>
<feature type="compositionally biased region" description="Low complexity" evidence="1">
    <location>
        <begin position="8"/>
        <end position="25"/>
    </location>
</feature>
<feature type="region of interest" description="Disordered" evidence="1">
    <location>
        <begin position="1"/>
        <end position="30"/>
    </location>
</feature>
<dbReference type="KEGG" id="cdet:87941854"/>